<dbReference type="AlphaFoldDB" id="A0A252BPH4"/>
<organism evidence="1 2">
    <name type="scientific">Acetobacter okinawensis</name>
    <dbReference type="NCBI Taxonomy" id="1076594"/>
    <lineage>
        <taxon>Bacteria</taxon>
        <taxon>Pseudomonadati</taxon>
        <taxon>Pseudomonadota</taxon>
        <taxon>Alphaproteobacteria</taxon>
        <taxon>Acetobacterales</taxon>
        <taxon>Acetobacteraceae</taxon>
        <taxon>Acetobacter</taxon>
    </lineage>
</organism>
<feature type="non-terminal residue" evidence="1">
    <location>
        <position position="313"/>
    </location>
</feature>
<name>A0A252BPH4_9PROT</name>
<reference evidence="2" key="1">
    <citation type="submission" date="2014-06" db="EMBL/GenBank/DDBJ databases">
        <authorList>
            <person name="Winans N.J."/>
            <person name="Newell P.D."/>
            <person name="Douglas A.E."/>
        </authorList>
    </citation>
    <scope>NUCLEOTIDE SEQUENCE [LARGE SCALE GENOMIC DNA]</scope>
</reference>
<protein>
    <submittedName>
        <fullName evidence="1">Uncharacterized protein</fullName>
    </submittedName>
</protein>
<dbReference type="EMBL" id="JOPJ01000106">
    <property type="protein sequence ID" value="OUJ08846.1"/>
    <property type="molecule type" value="Genomic_DNA"/>
</dbReference>
<accession>A0A252BPH4</accession>
<proteinExistence type="predicted"/>
<keyword evidence="2" id="KW-1185">Reference proteome</keyword>
<evidence type="ECO:0000313" key="2">
    <source>
        <dbReference type="Proteomes" id="UP000194931"/>
    </source>
</evidence>
<gene>
    <name evidence="1" type="ORF">HK26_01320</name>
</gene>
<sequence>MTVVQVNEIDITVNDKTAEGAASAGVHLDAVQDKAEAATDALTGMGEAGAKAAQGVADSAKAAASATDGLATSTTASLSGMRKAYSALRSEAAALQTQLDKVGASGGDTSGITAELSRTQTEMSRLQDSMAALKQKTAASTEAQLAWNGQLNQANAPMVGLAAATAKATGNMDGLTNALRAGTNSGLKSFLQMGAAAGDEVSRLTLKLMTAQDRLQQIKVQSLSAGEYGVSSQDAQAAVAAQQAIVDTLMEQITVAREARNAVDELTNSQARNANASKLEGYQVGILMDEAHKFFDMVLAGGNPLQAAFYEVP</sequence>
<evidence type="ECO:0000313" key="1">
    <source>
        <dbReference type="EMBL" id="OUJ08846.1"/>
    </source>
</evidence>
<comment type="caution">
    <text evidence="1">The sequence shown here is derived from an EMBL/GenBank/DDBJ whole genome shotgun (WGS) entry which is preliminary data.</text>
</comment>
<dbReference type="Proteomes" id="UP000194931">
    <property type="component" value="Unassembled WGS sequence"/>
</dbReference>